<accession>A0A538U1L9</accession>
<gene>
    <name evidence="2" type="ORF">E6K80_10705</name>
</gene>
<dbReference type="Proteomes" id="UP000319836">
    <property type="component" value="Unassembled WGS sequence"/>
</dbReference>
<feature type="transmembrane region" description="Helical" evidence="1">
    <location>
        <begin position="156"/>
        <end position="183"/>
    </location>
</feature>
<keyword evidence="1" id="KW-0812">Transmembrane</keyword>
<sequence>MLALLAIAAACVVISASYRLYDTDLWHLLAIGRAIDASGLPRVDQWTWTSFGKPAFVSSWAFRALLWWLWAASGLWGLFAWRWITTLATFALLFATARRLGARGVSAVVILVLASLLERIRTDIRPETLASVLLALDLWILERDRTSARPTRALGWIPAIACAWANVHISWYLGFVLLGLYGLDARARGSRARAARLALVALAALAASLVNPYGLETLARPFRFALEWRNDPMFAAIDELKPLPWRAALAQGLFVWPILVLWRARRMGWDVVESGACLVFTALALVSNRSVASLALVAGPFVARDVQDLLVSRRWTRAAWPFSARAALAATACVALCGPSWARPELPLRVGFRGHSFPEKACDFMATHDVHGRGFNHFHLGGYLAYRFWGRPGRLPFMSTQPELASAEERRLYAAAFQQPEGWRAIQDRYRFDWMLLDREQLGGDQLLDFVDRDSEWVMVFSDDAAELLVRRDGASGALADRFGYRLIPAGRQGRRQLGELCEAHPRLRAAAEAELDRMIASSPENGAASHLRGAFALMDHDLLGARAR</sequence>
<feature type="transmembrane region" description="Helical" evidence="1">
    <location>
        <begin position="67"/>
        <end position="93"/>
    </location>
</feature>
<feature type="transmembrane region" description="Helical" evidence="1">
    <location>
        <begin position="100"/>
        <end position="117"/>
    </location>
</feature>
<feature type="non-terminal residue" evidence="2">
    <location>
        <position position="549"/>
    </location>
</feature>
<evidence type="ECO:0000256" key="1">
    <source>
        <dbReference type="SAM" id="Phobius"/>
    </source>
</evidence>
<keyword evidence="1" id="KW-0472">Membrane</keyword>
<comment type="caution">
    <text evidence="2">The sequence shown here is derived from an EMBL/GenBank/DDBJ whole genome shotgun (WGS) entry which is preliminary data.</text>
</comment>
<dbReference type="AlphaFoldDB" id="A0A538U1L9"/>
<protein>
    <recommendedName>
        <fullName evidence="4">Glycosyltransferase RgtA/B/C/D-like domain-containing protein</fullName>
    </recommendedName>
</protein>
<reference evidence="2 3" key="1">
    <citation type="journal article" date="2019" name="Nat. Microbiol.">
        <title>Mediterranean grassland soil C-N compound turnover is dependent on rainfall and depth, and is mediated by genomically divergent microorganisms.</title>
        <authorList>
            <person name="Diamond S."/>
            <person name="Andeer P.F."/>
            <person name="Li Z."/>
            <person name="Crits-Christoph A."/>
            <person name="Burstein D."/>
            <person name="Anantharaman K."/>
            <person name="Lane K.R."/>
            <person name="Thomas B.C."/>
            <person name="Pan C."/>
            <person name="Northen T.R."/>
            <person name="Banfield J.F."/>
        </authorList>
    </citation>
    <scope>NUCLEOTIDE SEQUENCE [LARGE SCALE GENOMIC DNA]</scope>
    <source>
        <strain evidence="2">WS_10</strain>
    </source>
</reference>
<evidence type="ECO:0000313" key="2">
    <source>
        <dbReference type="EMBL" id="TMQ69748.1"/>
    </source>
</evidence>
<dbReference type="EMBL" id="VBPA01000271">
    <property type="protein sequence ID" value="TMQ69748.1"/>
    <property type="molecule type" value="Genomic_DNA"/>
</dbReference>
<organism evidence="2 3">
    <name type="scientific">Eiseniibacteriota bacterium</name>
    <dbReference type="NCBI Taxonomy" id="2212470"/>
    <lineage>
        <taxon>Bacteria</taxon>
        <taxon>Candidatus Eiseniibacteriota</taxon>
    </lineage>
</organism>
<evidence type="ECO:0008006" key="4">
    <source>
        <dbReference type="Google" id="ProtNLM"/>
    </source>
</evidence>
<evidence type="ECO:0000313" key="3">
    <source>
        <dbReference type="Proteomes" id="UP000319836"/>
    </source>
</evidence>
<keyword evidence="1" id="KW-1133">Transmembrane helix</keyword>
<proteinExistence type="predicted"/>
<feature type="transmembrane region" description="Helical" evidence="1">
    <location>
        <begin position="195"/>
        <end position="214"/>
    </location>
</feature>
<name>A0A538U1L9_UNCEI</name>